<evidence type="ECO:0000256" key="4">
    <source>
        <dbReference type="ARBA" id="ARBA00022741"/>
    </source>
</evidence>
<evidence type="ECO:0000256" key="5">
    <source>
        <dbReference type="ARBA" id="ARBA00022840"/>
    </source>
</evidence>
<dbReference type="Gene3D" id="1.10.510.10">
    <property type="entry name" value="Transferase(Phosphotransferase) domain 1"/>
    <property type="match status" value="1"/>
</dbReference>
<sequence length="373" mass="41864">MAGPALEATEKPFYEIDDEKNLGSPNPPPLYSSPSSKNSEGHRSQNIHCSSITNINCSADNNKNPAYPESTEPLTSRIYSCRSSIIPEYSIVSFLEENIDDLLDQRLCSTTVEEEAKEESIYDAFGVGHSSTSISAGLGMAVARDLLGKQNHVIFAIGDGTMTSGRAYEAMNNSRFLDSNLIIVLNDDRTWDHVFCIKALVHNLFRELLIIYDIVPNNSLERLLFDKPKSILDWKQRLHLIKEIASGLFYLHEIWIQVVIHRDIKESNSLLDAELNGRQGLSRLYDHGSHPQTTHVVWTLGYLIPELTRIGMAITSTDVSTFGGFLLEDMYKRIKIFDPGGILYAFYGVELFTPSSLLLTRVDRVKLFNAKGD</sequence>
<dbReference type="EMBL" id="JAGFBR010000018">
    <property type="protein sequence ID" value="KAH0450999.1"/>
    <property type="molecule type" value="Genomic_DNA"/>
</dbReference>
<name>A0AAV7G4V0_DENCH</name>
<evidence type="ECO:0000313" key="10">
    <source>
        <dbReference type="EMBL" id="KAH0450999.1"/>
    </source>
</evidence>
<dbReference type="InterPro" id="IPR029061">
    <property type="entry name" value="THDP-binding"/>
</dbReference>
<dbReference type="AlphaFoldDB" id="A0AAV7G4V0"/>
<evidence type="ECO:0000256" key="3">
    <source>
        <dbReference type="ARBA" id="ARBA00022679"/>
    </source>
</evidence>
<keyword evidence="5" id="KW-0067">ATP-binding</keyword>
<comment type="subunit">
    <text evidence="2">Homodimer.</text>
</comment>
<protein>
    <recommendedName>
        <fullName evidence="9">Protein kinase domain-containing protein</fullName>
    </recommendedName>
</protein>
<dbReference type="InterPro" id="IPR005477">
    <property type="entry name" value="Dxylulose-5-P_synthase"/>
</dbReference>
<evidence type="ECO:0000256" key="8">
    <source>
        <dbReference type="SAM" id="MobiDB-lite"/>
    </source>
</evidence>
<dbReference type="Pfam" id="PF00069">
    <property type="entry name" value="Pkinase"/>
    <property type="match status" value="1"/>
</dbReference>
<comment type="caution">
    <text evidence="10">The sequence shown here is derived from an EMBL/GenBank/DDBJ whole genome shotgun (WGS) entry which is preliminary data.</text>
</comment>
<evidence type="ECO:0000256" key="6">
    <source>
        <dbReference type="ARBA" id="ARBA00022842"/>
    </source>
</evidence>
<evidence type="ECO:0000256" key="7">
    <source>
        <dbReference type="ARBA" id="ARBA00023052"/>
    </source>
</evidence>
<keyword evidence="3" id="KW-0808">Transferase</keyword>
<evidence type="ECO:0000313" key="11">
    <source>
        <dbReference type="Proteomes" id="UP000775213"/>
    </source>
</evidence>
<comment type="cofactor">
    <cofactor evidence="1">
        <name>Mg(2+)</name>
        <dbReference type="ChEBI" id="CHEBI:18420"/>
    </cofactor>
</comment>
<dbReference type="SUPFAM" id="SSF52518">
    <property type="entry name" value="Thiamin diphosphate-binding fold (THDP-binding)"/>
    <property type="match status" value="1"/>
</dbReference>
<feature type="region of interest" description="Disordered" evidence="8">
    <location>
        <begin position="1"/>
        <end position="45"/>
    </location>
</feature>
<dbReference type="GO" id="GO:0005524">
    <property type="term" value="F:ATP binding"/>
    <property type="evidence" value="ECO:0007669"/>
    <property type="project" value="UniProtKB-KW"/>
</dbReference>
<keyword evidence="4" id="KW-0547">Nucleotide-binding</keyword>
<dbReference type="PANTHER" id="PTHR27007">
    <property type="match status" value="1"/>
</dbReference>
<gene>
    <name evidence="10" type="ORF">IEQ34_021691</name>
</gene>
<evidence type="ECO:0000256" key="2">
    <source>
        <dbReference type="ARBA" id="ARBA00011738"/>
    </source>
</evidence>
<dbReference type="GO" id="GO:0008661">
    <property type="term" value="F:1-deoxy-D-xylulose-5-phosphate synthase activity"/>
    <property type="evidence" value="ECO:0007669"/>
    <property type="project" value="InterPro"/>
</dbReference>
<dbReference type="GO" id="GO:0004672">
    <property type="term" value="F:protein kinase activity"/>
    <property type="evidence" value="ECO:0007669"/>
    <property type="project" value="InterPro"/>
</dbReference>
<reference evidence="10 11" key="1">
    <citation type="journal article" date="2021" name="Hortic Res">
        <title>Chromosome-scale assembly of the Dendrobium chrysotoxum genome enhances the understanding of orchid evolution.</title>
        <authorList>
            <person name="Zhang Y."/>
            <person name="Zhang G.Q."/>
            <person name="Zhang D."/>
            <person name="Liu X.D."/>
            <person name="Xu X.Y."/>
            <person name="Sun W.H."/>
            <person name="Yu X."/>
            <person name="Zhu X."/>
            <person name="Wang Z.W."/>
            <person name="Zhao X."/>
            <person name="Zhong W.Y."/>
            <person name="Chen H."/>
            <person name="Yin W.L."/>
            <person name="Huang T."/>
            <person name="Niu S.C."/>
            <person name="Liu Z.J."/>
        </authorList>
    </citation>
    <scope>NUCLEOTIDE SEQUENCE [LARGE SCALE GENOMIC DNA]</scope>
    <source>
        <strain evidence="10">Lindl</strain>
    </source>
</reference>
<dbReference type="InterPro" id="IPR011009">
    <property type="entry name" value="Kinase-like_dom_sf"/>
</dbReference>
<dbReference type="Pfam" id="PF13292">
    <property type="entry name" value="DXP_synthase_N"/>
    <property type="match status" value="1"/>
</dbReference>
<dbReference type="GO" id="GO:0016114">
    <property type="term" value="P:terpenoid biosynthetic process"/>
    <property type="evidence" value="ECO:0007669"/>
    <property type="project" value="InterPro"/>
</dbReference>
<evidence type="ECO:0000259" key="9">
    <source>
        <dbReference type="PROSITE" id="PS50011"/>
    </source>
</evidence>
<dbReference type="PROSITE" id="PS50011">
    <property type="entry name" value="PROTEIN_KINASE_DOM"/>
    <property type="match status" value="1"/>
</dbReference>
<dbReference type="SUPFAM" id="SSF56112">
    <property type="entry name" value="Protein kinase-like (PK-like)"/>
    <property type="match status" value="1"/>
</dbReference>
<keyword evidence="11" id="KW-1185">Reference proteome</keyword>
<dbReference type="Proteomes" id="UP000775213">
    <property type="component" value="Unassembled WGS sequence"/>
</dbReference>
<keyword evidence="7" id="KW-0786">Thiamine pyrophosphate</keyword>
<keyword evidence="6" id="KW-0460">Magnesium</keyword>
<organism evidence="10 11">
    <name type="scientific">Dendrobium chrysotoxum</name>
    <name type="common">Orchid</name>
    <dbReference type="NCBI Taxonomy" id="161865"/>
    <lineage>
        <taxon>Eukaryota</taxon>
        <taxon>Viridiplantae</taxon>
        <taxon>Streptophyta</taxon>
        <taxon>Embryophyta</taxon>
        <taxon>Tracheophyta</taxon>
        <taxon>Spermatophyta</taxon>
        <taxon>Magnoliopsida</taxon>
        <taxon>Liliopsida</taxon>
        <taxon>Asparagales</taxon>
        <taxon>Orchidaceae</taxon>
        <taxon>Epidendroideae</taxon>
        <taxon>Malaxideae</taxon>
        <taxon>Dendrobiinae</taxon>
        <taxon>Dendrobium</taxon>
    </lineage>
</organism>
<dbReference type="Gene3D" id="3.40.50.970">
    <property type="match status" value="1"/>
</dbReference>
<evidence type="ECO:0000256" key="1">
    <source>
        <dbReference type="ARBA" id="ARBA00001946"/>
    </source>
</evidence>
<proteinExistence type="predicted"/>
<accession>A0AAV7G4V0</accession>
<feature type="domain" description="Protein kinase" evidence="9">
    <location>
        <begin position="119"/>
        <end position="373"/>
    </location>
</feature>
<dbReference type="InterPro" id="IPR050528">
    <property type="entry name" value="L-type_Lectin-RKs"/>
</dbReference>
<dbReference type="InterPro" id="IPR000719">
    <property type="entry name" value="Prot_kinase_dom"/>
</dbReference>